<organism evidence="15 16">
    <name type="scientific">Caerostris darwini</name>
    <dbReference type="NCBI Taxonomy" id="1538125"/>
    <lineage>
        <taxon>Eukaryota</taxon>
        <taxon>Metazoa</taxon>
        <taxon>Ecdysozoa</taxon>
        <taxon>Arthropoda</taxon>
        <taxon>Chelicerata</taxon>
        <taxon>Arachnida</taxon>
        <taxon>Araneae</taxon>
        <taxon>Araneomorphae</taxon>
        <taxon>Entelegynae</taxon>
        <taxon>Araneoidea</taxon>
        <taxon>Araneidae</taxon>
        <taxon>Caerostris</taxon>
    </lineage>
</organism>
<keyword evidence="10" id="KW-0325">Glycoprotein</keyword>
<keyword evidence="6" id="KW-0720">Serine protease</keyword>
<evidence type="ECO:0000256" key="11">
    <source>
        <dbReference type="ARBA" id="ARBA00037847"/>
    </source>
</evidence>
<evidence type="ECO:0000256" key="1">
    <source>
        <dbReference type="ARBA" id="ARBA00004606"/>
    </source>
</evidence>
<dbReference type="InterPro" id="IPR029058">
    <property type="entry name" value="AB_hydrolase_fold"/>
</dbReference>
<comment type="subcellular location">
    <subcellularLocation>
        <location evidence="11">Endomembrane system</location>
        <topology evidence="11">Single-pass membrane protein</topology>
    </subcellularLocation>
    <subcellularLocation>
        <location evidence="1">Membrane</location>
        <topology evidence="1">Single-pass type II membrane protein</topology>
    </subcellularLocation>
</comment>
<evidence type="ECO:0000313" key="15">
    <source>
        <dbReference type="EMBL" id="GIY51307.1"/>
    </source>
</evidence>
<dbReference type="InterPro" id="IPR001375">
    <property type="entry name" value="Peptidase_S9_cat"/>
</dbReference>
<reference evidence="15 16" key="1">
    <citation type="submission" date="2021-06" db="EMBL/GenBank/DDBJ databases">
        <title>Caerostris darwini draft genome.</title>
        <authorList>
            <person name="Kono N."/>
            <person name="Arakawa K."/>
        </authorList>
    </citation>
    <scope>NUCLEOTIDE SEQUENCE [LARGE SCALE GENOMIC DNA]</scope>
</reference>
<proteinExistence type="predicted"/>
<dbReference type="SUPFAM" id="SSF82171">
    <property type="entry name" value="DPP6 N-terminal domain-like"/>
    <property type="match status" value="1"/>
</dbReference>
<evidence type="ECO:0000256" key="7">
    <source>
        <dbReference type="ARBA" id="ARBA00022968"/>
    </source>
</evidence>
<evidence type="ECO:0000256" key="10">
    <source>
        <dbReference type="ARBA" id="ARBA00023180"/>
    </source>
</evidence>
<evidence type="ECO:0000256" key="6">
    <source>
        <dbReference type="ARBA" id="ARBA00022825"/>
    </source>
</evidence>
<evidence type="ECO:0000256" key="5">
    <source>
        <dbReference type="ARBA" id="ARBA00022801"/>
    </source>
</evidence>
<evidence type="ECO:0000259" key="14">
    <source>
        <dbReference type="Pfam" id="PF00930"/>
    </source>
</evidence>
<dbReference type="AlphaFoldDB" id="A0AAV4U0N4"/>
<keyword evidence="16" id="KW-1185">Reference proteome</keyword>
<dbReference type="InterPro" id="IPR050278">
    <property type="entry name" value="Serine_Prot_S9B/DPPIV"/>
</dbReference>
<keyword evidence="2" id="KW-0031">Aminopeptidase</keyword>
<dbReference type="InterPro" id="IPR002469">
    <property type="entry name" value="Peptidase_S9B_N"/>
</dbReference>
<dbReference type="EMBL" id="BPLQ01010518">
    <property type="protein sequence ID" value="GIY51307.1"/>
    <property type="molecule type" value="Genomic_DNA"/>
</dbReference>
<dbReference type="Proteomes" id="UP001054837">
    <property type="component" value="Unassembled WGS sequence"/>
</dbReference>
<sequence length="915" mass="104899">MLSVLSAEATISSQDIPPPARWIDLLHQCGIEEGRRTVDLALGWMALILQMITRTAKSPTFINQEKQTEITPFSSFTFRKSWKHDIGFFFRLPIPKKTGKGKDLSPFFPTSSSGSTCRQDEMLSVLSAEATISSQDMPPPARWIDLLHQCGIEEGRRTSIDLFFANKRKKLRKGGSKHKSELKDFTQDLQFKKLMTDETALYIDVSKRKGPEEARVKNPRFSLEEVITGEYEPRLFNGSWISDTEVTFRDPDGAIVIYNARTAEKTIIVNNVTLKPLNIQTYSISPDRKYVLMSHDHEQVFKHSFTAKYKVYIVESEQTQPFLPDMPNAVFQYVVWGSKDSQLAYVYRNNIYYLNSYGNGAKPTALTQSGEEGIIFNGLPDWIYEAEIFHSNNALWWGPDGTKLAYAAFNDTQVDVMTYPWYGSYEDSTNVYPQTIRLRYPKPGRPNPKASLWVADFTQPFPVTEEVMPPKDIQDHDYYLTAVKWIDDQRLLAIWLRRVQNSSIVSICQIGDSGWMCHKHSQEDTNFGWVDMYEAPVFSKDKRSYFLRLPVADGKAGHFRHVAAFDMASDRKDFLTHGSYDIIRILAYLEEDHSVYYITTLYGLPEQRHLYAVKDLSSNHPREQKCLTCSLDEDCLYYNALFSNEGHYFILECLGPGIPRIEIRETLSNALVEILDTNSDLEESLSNRALPQIDTFKVPLKGGYKATVRLYLPPPLRENEIIKFPLILHVCSSPGYQLVSERFHIHWGSYLASHKNYIYAQIDGRGSGYQGDKRVHELFRKLGNIEVEDQLVVTSYLVSKKSYIDSEKVALWGWSYGGYTAVSVLATENDVFSCGISVAPITNWLYYDSVYSERYMQSPKPEDNYIGYEKSDVSIRAEHVRGKKFLLIHGTADGEYMLMLFLYMNALMIVLMIAI</sequence>
<dbReference type="GO" id="GO:0008236">
    <property type="term" value="F:serine-type peptidase activity"/>
    <property type="evidence" value="ECO:0007669"/>
    <property type="project" value="UniProtKB-KW"/>
</dbReference>
<feature type="domain" description="Dipeptidylpeptidase IV N-terminal" evidence="14">
    <location>
        <begin position="285"/>
        <end position="659"/>
    </location>
</feature>
<dbReference type="GO" id="GO:0005886">
    <property type="term" value="C:plasma membrane"/>
    <property type="evidence" value="ECO:0007669"/>
    <property type="project" value="TreeGrafter"/>
</dbReference>
<gene>
    <name evidence="15" type="primary">Fap</name>
    <name evidence="15" type="ORF">CDAR_69341</name>
</gene>
<evidence type="ECO:0000259" key="13">
    <source>
        <dbReference type="Pfam" id="PF00326"/>
    </source>
</evidence>
<evidence type="ECO:0000256" key="12">
    <source>
        <dbReference type="SAM" id="Phobius"/>
    </source>
</evidence>
<feature type="transmembrane region" description="Helical" evidence="12">
    <location>
        <begin position="896"/>
        <end position="914"/>
    </location>
</feature>
<evidence type="ECO:0000256" key="4">
    <source>
        <dbReference type="ARBA" id="ARBA00022692"/>
    </source>
</evidence>
<evidence type="ECO:0000313" key="16">
    <source>
        <dbReference type="Proteomes" id="UP001054837"/>
    </source>
</evidence>
<feature type="domain" description="Peptidase S9 prolyl oligopeptidase catalytic" evidence="13">
    <location>
        <begin position="745"/>
        <end position="895"/>
    </location>
</feature>
<dbReference type="GO" id="GO:0006508">
    <property type="term" value="P:proteolysis"/>
    <property type="evidence" value="ECO:0007669"/>
    <property type="project" value="UniProtKB-KW"/>
</dbReference>
<keyword evidence="8 12" id="KW-1133">Transmembrane helix</keyword>
<evidence type="ECO:0000256" key="8">
    <source>
        <dbReference type="ARBA" id="ARBA00022989"/>
    </source>
</evidence>
<keyword evidence="7" id="KW-0735">Signal-anchor</keyword>
<dbReference type="Gene3D" id="2.140.10.30">
    <property type="entry name" value="Dipeptidylpeptidase IV, N-terminal domain"/>
    <property type="match status" value="1"/>
</dbReference>
<comment type="caution">
    <text evidence="15">The sequence shown here is derived from an EMBL/GenBank/DDBJ whole genome shotgun (WGS) entry which is preliminary data.</text>
</comment>
<protein>
    <submittedName>
        <fullName evidence="15">Prolyl endopeptidase FAP</fullName>
    </submittedName>
</protein>
<dbReference type="GO" id="GO:0004177">
    <property type="term" value="F:aminopeptidase activity"/>
    <property type="evidence" value="ECO:0007669"/>
    <property type="project" value="UniProtKB-KW"/>
</dbReference>
<evidence type="ECO:0000256" key="3">
    <source>
        <dbReference type="ARBA" id="ARBA00022670"/>
    </source>
</evidence>
<keyword evidence="5" id="KW-0378">Hydrolase</keyword>
<evidence type="ECO:0000256" key="9">
    <source>
        <dbReference type="ARBA" id="ARBA00023136"/>
    </source>
</evidence>
<dbReference type="Pfam" id="PF00326">
    <property type="entry name" value="Peptidase_S9"/>
    <property type="match status" value="1"/>
</dbReference>
<evidence type="ECO:0000256" key="2">
    <source>
        <dbReference type="ARBA" id="ARBA00022438"/>
    </source>
</evidence>
<dbReference type="SUPFAM" id="SSF53474">
    <property type="entry name" value="alpha/beta-Hydrolases"/>
    <property type="match status" value="1"/>
</dbReference>
<keyword evidence="3" id="KW-0645">Protease</keyword>
<dbReference type="Pfam" id="PF00930">
    <property type="entry name" value="DPPIV_N"/>
    <property type="match status" value="1"/>
</dbReference>
<dbReference type="PANTHER" id="PTHR11731:SF200">
    <property type="entry name" value="DIPEPTIDYL PEPTIDASE 10, ISOFORM B"/>
    <property type="match status" value="1"/>
</dbReference>
<keyword evidence="4 12" id="KW-0812">Transmembrane</keyword>
<dbReference type="Gene3D" id="3.40.50.1820">
    <property type="entry name" value="alpha/beta hydrolase"/>
    <property type="match status" value="1"/>
</dbReference>
<accession>A0AAV4U0N4</accession>
<keyword evidence="9 12" id="KW-0472">Membrane</keyword>
<dbReference type="GO" id="GO:0012505">
    <property type="term" value="C:endomembrane system"/>
    <property type="evidence" value="ECO:0007669"/>
    <property type="project" value="UniProtKB-SubCell"/>
</dbReference>
<name>A0AAV4U0N4_9ARAC</name>
<dbReference type="GO" id="GO:0008239">
    <property type="term" value="F:dipeptidyl-peptidase activity"/>
    <property type="evidence" value="ECO:0007669"/>
    <property type="project" value="TreeGrafter"/>
</dbReference>
<dbReference type="PANTHER" id="PTHR11731">
    <property type="entry name" value="PROTEASE FAMILY S9B,C DIPEPTIDYL-PEPTIDASE IV-RELATED"/>
    <property type="match status" value="1"/>
</dbReference>